<dbReference type="PANTHER" id="PTHR12390:SF0">
    <property type="entry name" value="UROPORPHYRINOGEN-III SYNTHASE"/>
    <property type="match status" value="1"/>
</dbReference>
<dbReference type="InterPro" id="IPR036108">
    <property type="entry name" value="4pyrrol_syn_uPrphyn_synt_sf"/>
</dbReference>
<dbReference type="OrthoDB" id="5595751at2759"/>
<accession>A0A8H3IYZ5</accession>
<dbReference type="CDD" id="cd06578">
    <property type="entry name" value="HemD"/>
    <property type="match status" value="1"/>
</dbReference>
<feature type="domain" description="Tetrapyrrole biosynthesis uroporphyrinogen III synthase" evidence="1">
    <location>
        <begin position="76"/>
        <end position="313"/>
    </location>
</feature>
<dbReference type="UniPathway" id="UPA00251">
    <property type="reaction ID" value="UER00320"/>
</dbReference>
<proteinExistence type="predicted"/>
<dbReference type="GO" id="GO:0005829">
    <property type="term" value="C:cytosol"/>
    <property type="evidence" value="ECO:0007669"/>
    <property type="project" value="TreeGrafter"/>
</dbReference>
<dbReference type="Pfam" id="PF02602">
    <property type="entry name" value="HEM4"/>
    <property type="match status" value="1"/>
</dbReference>
<dbReference type="PANTHER" id="PTHR12390">
    <property type="entry name" value="UROPORPHYRINOGEN III SYNTHASE"/>
    <property type="match status" value="1"/>
</dbReference>
<dbReference type="InterPro" id="IPR003754">
    <property type="entry name" value="4pyrrol_synth_uPrphyn_synth"/>
</dbReference>
<dbReference type="EMBL" id="CAJPDT010000073">
    <property type="protein sequence ID" value="CAF9933894.1"/>
    <property type="molecule type" value="Genomic_DNA"/>
</dbReference>
<dbReference type="Gene3D" id="3.40.50.10090">
    <property type="match status" value="2"/>
</dbReference>
<dbReference type="Proteomes" id="UP000664534">
    <property type="component" value="Unassembled WGS sequence"/>
</dbReference>
<organism evidence="2 3">
    <name type="scientific">Imshaugia aleurites</name>
    <dbReference type="NCBI Taxonomy" id="172621"/>
    <lineage>
        <taxon>Eukaryota</taxon>
        <taxon>Fungi</taxon>
        <taxon>Dikarya</taxon>
        <taxon>Ascomycota</taxon>
        <taxon>Pezizomycotina</taxon>
        <taxon>Lecanoromycetes</taxon>
        <taxon>OSLEUM clade</taxon>
        <taxon>Lecanoromycetidae</taxon>
        <taxon>Lecanorales</taxon>
        <taxon>Lecanorineae</taxon>
        <taxon>Parmeliaceae</taxon>
        <taxon>Imshaugia</taxon>
    </lineage>
</organism>
<evidence type="ECO:0000313" key="3">
    <source>
        <dbReference type="Proteomes" id="UP000664534"/>
    </source>
</evidence>
<comment type="caution">
    <text evidence="2">The sequence shown here is derived from an EMBL/GenBank/DDBJ whole genome shotgun (WGS) entry which is preliminary data.</text>
</comment>
<protein>
    <recommendedName>
        <fullName evidence="1">Tetrapyrrole biosynthesis uroporphyrinogen III synthase domain-containing protein</fullName>
    </recommendedName>
</protein>
<evidence type="ECO:0000313" key="2">
    <source>
        <dbReference type="EMBL" id="CAF9933894.1"/>
    </source>
</evidence>
<gene>
    <name evidence="2" type="ORF">IMSHALPRED_009513</name>
</gene>
<keyword evidence="3" id="KW-1185">Reference proteome</keyword>
<reference evidence="2" key="1">
    <citation type="submission" date="2021-03" db="EMBL/GenBank/DDBJ databases">
        <authorList>
            <person name="Tagirdzhanova G."/>
        </authorList>
    </citation>
    <scope>NUCLEOTIDE SEQUENCE</scope>
</reference>
<dbReference type="SUPFAM" id="SSF69618">
    <property type="entry name" value="HemD-like"/>
    <property type="match status" value="1"/>
</dbReference>
<dbReference type="GO" id="GO:0006782">
    <property type="term" value="P:protoporphyrinogen IX biosynthetic process"/>
    <property type="evidence" value="ECO:0007669"/>
    <property type="project" value="UniProtKB-UniPathway"/>
</dbReference>
<sequence length="327" mass="35624">MSSTVNPPNPSIPILLLKTPSPTPASDAYTLHLTPPFAPSFVPVLSHTLLPDPLIKLLLTHFTLNPSPDRLPDPQPFPYGALIFTSQRAVAAFASALNAPPVVKIRERVAEGLRSGGVRLYVVGPATERALSAVRDERCAGCGIYGGEEAGSGEVLAGIILGKRGGDGTYDVREREGGTRKPALFLVGEKRRDIIPRMLMDPKLPEGERIQVDEMEVYKTGELGEFGFHFTQMLARTEPETVRWVVVFSPTAGEAMLRGLGWLNELDGRVKVNTGDPSRRTFVACIGPTTRDYLVHEFGFEPDVVAKKPSPQGVKQGIEEFMKERGV</sequence>
<dbReference type="InterPro" id="IPR039793">
    <property type="entry name" value="UROS/Hem4"/>
</dbReference>
<evidence type="ECO:0000259" key="1">
    <source>
        <dbReference type="Pfam" id="PF02602"/>
    </source>
</evidence>
<dbReference type="GO" id="GO:0004852">
    <property type="term" value="F:uroporphyrinogen-III synthase activity"/>
    <property type="evidence" value="ECO:0007669"/>
    <property type="project" value="InterPro"/>
</dbReference>
<dbReference type="GO" id="GO:0006780">
    <property type="term" value="P:uroporphyrinogen III biosynthetic process"/>
    <property type="evidence" value="ECO:0007669"/>
    <property type="project" value="InterPro"/>
</dbReference>
<name>A0A8H3IYZ5_9LECA</name>
<dbReference type="AlphaFoldDB" id="A0A8H3IYZ5"/>